<evidence type="ECO:0000313" key="11">
    <source>
        <dbReference type="EMBL" id="MCZ2720548.1"/>
    </source>
</evidence>
<evidence type="ECO:0000256" key="1">
    <source>
        <dbReference type="ARBA" id="ARBA00004651"/>
    </source>
</evidence>
<dbReference type="SUPFAM" id="SSF56317">
    <property type="entry name" value="Carbon-nitrogen hydrolase"/>
    <property type="match status" value="1"/>
</dbReference>
<evidence type="ECO:0000256" key="7">
    <source>
        <dbReference type="ARBA" id="ARBA00023136"/>
    </source>
</evidence>
<keyword evidence="3 9" id="KW-1003">Cell membrane</keyword>
<feature type="transmembrane region" description="Helical" evidence="9">
    <location>
        <begin position="36"/>
        <end position="53"/>
    </location>
</feature>
<keyword evidence="5 9" id="KW-0812">Transmembrane</keyword>
<evidence type="ECO:0000256" key="4">
    <source>
        <dbReference type="ARBA" id="ARBA00022679"/>
    </source>
</evidence>
<dbReference type="EC" id="2.3.1.269" evidence="9"/>
<feature type="transmembrane region" description="Helical" evidence="9">
    <location>
        <begin position="12"/>
        <end position="30"/>
    </location>
</feature>
<dbReference type="InterPro" id="IPR036526">
    <property type="entry name" value="C-N_Hydrolase_sf"/>
</dbReference>
<dbReference type="InterPro" id="IPR004563">
    <property type="entry name" value="Apolipo_AcylTrfase"/>
</dbReference>
<feature type="transmembrane region" description="Helical" evidence="9">
    <location>
        <begin position="129"/>
        <end position="153"/>
    </location>
</feature>
<evidence type="ECO:0000259" key="10">
    <source>
        <dbReference type="PROSITE" id="PS50263"/>
    </source>
</evidence>
<evidence type="ECO:0000256" key="9">
    <source>
        <dbReference type="HAMAP-Rule" id="MF_01148"/>
    </source>
</evidence>
<evidence type="ECO:0000256" key="8">
    <source>
        <dbReference type="ARBA" id="ARBA00023315"/>
    </source>
</evidence>
<keyword evidence="7 9" id="KW-0472">Membrane</keyword>
<comment type="function">
    <text evidence="9">Catalyzes the phospholipid dependent N-acylation of the N-terminal cysteine of apolipoprotein, the last step in lipoprotein maturation.</text>
</comment>
<evidence type="ECO:0000256" key="2">
    <source>
        <dbReference type="ARBA" id="ARBA00010065"/>
    </source>
</evidence>
<dbReference type="Pfam" id="PF20154">
    <property type="entry name" value="LNT_N"/>
    <property type="match status" value="1"/>
</dbReference>
<sequence length="510" mass="57655">MRTLFQPFMEKRFLRLFFIGIIAGALSVFAFAPFSFWPAIATSIAGFSWLLSQSKSHREAAWFGFSIGLGYFGAGVSWIFVSIANYGQVGLALSLFITFAFITVLSTFNALAGYLCSRLFLFTPTLSKSFIISLTFLFTEYLRSHLFTGFPWLLAGYSMEKSPLFELSPIGGIWLLTFACLLSFSVPISLFLAKKDEWKKEMISLLAVILLWGTGVFLSINNIQWVIEKDTIKTTLVQGNLKQNEKWLVEQASKSLSYYQSATMDHLDSDLVIWPETAITYLYHQVENHLKPFQHVLMESNTTLITGIPYYNQENERYHNSIWAMGEGFGLYFKQRLVPFGEYVPFANYVGKLLDLFGMPMSTFSAGERNQPVLQAREWGVAAFICYEIVYPELVRSLVKDSDFLITVSNDGWFGDSFGPVQHLQIAQFRAKETGRYVVRSTNTGISAIIDHNGHITAQAPQFIRTTLTAPIKTTMGTTPYVQYGNLVVITLILLMVLLQGLSFLQKTKQ</sequence>
<accession>A0ABT4JQ94</accession>
<comment type="catalytic activity">
    <reaction evidence="9">
        <text>N-terminal S-1,2-diacyl-sn-glyceryl-L-cysteinyl-[lipoprotein] + a glycerophospholipid = N-acyl-S-1,2-diacyl-sn-glyceryl-L-cysteinyl-[lipoprotein] + a 2-acyl-sn-glycero-3-phospholipid + H(+)</text>
        <dbReference type="Rhea" id="RHEA:48228"/>
        <dbReference type="Rhea" id="RHEA-COMP:14681"/>
        <dbReference type="Rhea" id="RHEA-COMP:14684"/>
        <dbReference type="ChEBI" id="CHEBI:15378"/>
        <dbReference type="ChEBI" id="CHEBI:136912"/>
        <dbReference type="ChEBI" id="CHEBI:140656"/>
        <dbReference type="ChEBI" id="CHEBI:140657"/>
        <dbReference type="ChEBI" id="CHEBI:140660"/>
        <dbReference type="EC" id="2.3.1.269"/>
    </reaction>
</comment>
<feature type="transmembrane region" description="Helical" evidence="9">
    <location>
        <begin position="173"/>
        <end position="193"/>
    </location>
</feature>
<dbReference type="InterPro" id="IPR003010">
    <property type="entry name" value="C-N_Hydrolase"/>
</dbReference>
<feature type="transmembrane region" description="Helical" evidence="9">
    <location>
        <begin position="60"/>
        <end position="81"/>
    </location>
</feature>
<name>A0ABT4JQ94_9GAMM</name>
<feature type="domain" description="CN hydrolase" evidence="10">
    <location>
        <begin position="237"/>
        <end position="474"/>
    </location>
</feature>
<comment type="similarity">
    <text evidence="2 9">Belongs to the CN hydrolase family. Apolipoprotein N-acyltransferase subfamily.</text>
</comment>
<dbReference type="RefSeq" id="WP_269122542.1">
    <property type="nucleotide sequence ID" value="NZ_JAPUBN010000007.1"/>
</dbReference>
<evidence type="ECO:0000313" key="12">
    <source>
        <dbReference type="Proteomes" id="UP001149719"/>
    </source>
</evidence>
<dbReference type="Proteomes" id="UP001149719">
    <property type="component" value="Unassembled WGS sequence"/>
</dbReference>
<keyword evidence="6 9" id="KW-1133">Transmembrane helix</keyword>
<organism evidence="11 12">
    <name type="scientific">Marinomonas phaeophyticola</name>
    <dbReference type="NCBI Taxonomy" id="3004091"/>
    <lineage>
        <taxon>Bacteria</taxon>
        <taxon>Pseudomonadati</taxon>
        <taxon>Pseudomonadota</taxon>
        <taxon>Gammaproteobacteria</taxon>
        <taxon>Oceanospirillales</taxon>
        <taxon>Oceanospirillaceae</taxon>
        <taxon>Marinomonas</taxon>
    </lineage>
</organism>
<comment type="pathway">
    <text evidence="9">Protein modification; lipoprotein biosynthesis (N-acyl transfer).</text>
</comment>
<feature type="transmembrane region" description="Helical" evidence="9">
    <location>
        <begin position="93"/>
        <end position="117"/>
    </location>
</feature>
<feature type="transmembrane region" description="Helical" evidence="9">
    <location>
        <begin position="205"/>
        <end position="227"/>
    </location>
</feature>
<proteinExistence type="inferred from homology"/>
<feature type="transmembrane region" description="Helical" evidence="9">
    <location>
        <begin position="484"/>
        <end position="505"/>
    </location>
</feature>
<dbReference type="PANTHER" id="PTHR38686">
    <property type="entry name" value="APOLIPOPROTEIN N-ACYLTRANSFERASE"/>
    <property type="match status" value="1"/>
</dbReference>
<dbReference type="NCBIfam" id="TIGR00546">
    <property type="entry name" value="lnt"/>
    <property type="match status" value="1"/>
</dbReference>
<keyword evidence="8 9" id="KW-0012">Acyltransferase</keyword>
<dbReference type="Pfam" id="PF00795">
    <property type="entry name" value="CN_hydrolase"/>
    <property type="match status" value="1"/>
</dbReference>
<evidence type="ECO:0000256" key="5">
    <source>
        <dbReference type="ARBA" id="ARBA00022692"/>
    </source>
</evidence>
<dbReference type="InterPro" id="IPR045378">
    <property type="entry name" value="LNT_N"/>
</dbReference>
<dbReference type="CDD" id="cd07571">
    <property type="entry name" value="ALP_N-acyl_transferase"/>
    <property type="match status" value="1"/>
</dbReference>
<reference evidence="11" key="1">
    <citation type="submission" date="2022-12" db="EMBL/GenBank/DDBJ databases">
        <title>Marinomonas 15G1-11 sp. nov, isolated from marine algae.</title>
        <authorList>
            <person name="Butt M."/>
            <person name="Choi D.G."/>
            <person name="Kim J.M."/>
            <person name="Lee J.K."/>
            <person name="Baek J.H."/>
            <person name="Jeon C.O."/>
        </authorList>
    </citation>
    <scope>NUCLEOTIDE SEQUENCE</scope>
    <source>
        <strain evidence="11">15G1-11</strain>
    </source>
</reference>
<protein>
    <recommendedName>
        <fullName evidence="9">Apolipoprotein N-acyltransferase</fullName>
        <shortName evidence="9">ALP N-acyltransferase</shortName>
        <ecNumber evidence="9">2.3.1.269</ecNumber>
    </recommendedName>
</protein>
<dbReference type="PROSITE" id="PS50263">
    <property type="entry name" value="CN_HYDROLASE"/>
    <property type="match status" value="1"/>
</dbReference>
<evidence type="ECO:0000256" key="3">
    <source>
        <dbReference type="ARBA" id="ARBA00022475"/>
    </source>
</evidence>
<keyword evidence="4 9" id="KW-0808">Transferase</keyword>
<comment type="subcellular location">
    <subcellularLocation>
        <location evidence="1 9">Cell membrane</location>
        <topology evidence="1 9">Multi-pass membrane protein</topology>
    </subcellularLocation>
</comment>
<dbReference type="EMBL" id="JAPUBN010000007">
    <property type="protein sequence ID" value="MCZ2720548.1"/>
    <property type="molecule type" value="Genomic_DNA"/>
</dbReference>
<dbReference type="HAMAP" id="MF_01148">
    <property type="entry name" value="Lnt"/>
    <property type="match status" value="1"/>
</dbReference>
<gene>
    <name evidence="9 11" type="primary">lnt</name>
    <name evidence="11" type="ORF">O1D97_02515</name>
</gene>
<dbReference type="PANTHER" id="PTHR38686:SF1">
    <property type="entry name" value="APOLIPOPROTEIN N-ACYLTRANSFERASE"/>
    <property type="match status" value="1"/>
</dbReference>
<evidence type="ECO:0000256" key="6">
    <source>
        <dbReference type="ARBA" id="ARBA00022989"/>
    </source>
</evidence>
<comment type="caution">
    <text evidence="11">The sequence shown here is derived from an EMBL/GenBank/DDBJ whole genome shotgun (WGS) entry which is preliminary data.</text>
</comment>
<dbReference type="Gene3D" id="3.60.110.10">
    <property type="entry name" value="Carbon-nitrogen hydrolase"/>
    <property type="match status" value="1"/>
</dbReference>
<keyword evidence="12" id="KW-1185">Reference proteome</keyword>